<gene>
    <name evidence="5" type="ORF">RJ641_035548</name>
</gene>
<dbReference type="AlphaFoldDB" id="A0AAN8VHY3"/>
<feature type="region of interest" description="Disordered" evidence="4">
    <location>
        <begin position="153"/>
        <end position="172"/>
    </location>
</feature>
<evidence type="ECO:0000256" key="2">
    <source>
        <dbReference type="ARBA" id="ARBA00022723"/>
    </source>
</evidence>
<evidence type="ECO:0000256" key="1">
    <source>
        <dbReference type="ARBA" id="ARBA00010617"/>
    </source>
</evidence>
<dbReference type="Gene3D" id="1.10.630.10">
    <property type="entry name" value="Cytochrome P450"/>
    <property type="match status" value="1"/>
</dbReference>
<evidence type="ECO:0000256" key="3">
    <source>
        <dbReference type="ARBA" id="ARBA00023004"/>
    </source>
</evidence>
<dbReference type="EMBL" id="JBAMMX010000008">
    <property type="protein sequence ID" value="KAK6935393.1"/>
    <property type="molecule type" value="Genomic_DNA"/>
</dbReference>
<dbReference type="GO" id="GO:0016705">
    <property type="term" value="F:oxidoreductase activity, acting on paired donors, with incorporation or reduction of molecular oxygen"/>
    <property type="evidence" value="ECO:0007669"/>
    <property type="project" value="InterPro"/>
</dbReference>
<dbReference type="PANTHER" id="PTHR47955:SF15">
    <property type="entry name" value="CYTOCHROME P450 71A2-LIKE"/>
    <property type="match status" value="1"/>
</dbReference>
<dbReference type="SUPFAM" id="SSF48264">
    <property type="entry name" value="Cytochrome P450"/>
    <property type="match status" value="1"/>
</dbReference>
<keyword evidence="6" id="KW-1185">Reference proteome</keyword>
<dbReference type="InterPro" id="IPR036396">
    <property type="entry name" value="Cyt_P450_sf"/>
</dbReference>
<evidence type="ECO:0000256" key="4">
    <source>
        <dbReference type="SAM" id="MobiDB-lite"/>
    </source>
</evidence>
<keyword evidence="3" id="KW-0408">Iron</keyword>
<evidence type="ECO:0000313" key="5">
    <source>
        <dbReference type="EMBL" id="KAK6935393.1"/>
    </source>
</evidence>
<comment type="caution">
    <text evidence="5">The sequence shown here is derived from an EMBL/GenBank/DDBJ whole genome shotgun (WGS) entry which is preliminary data.</text>
</comment>
<accession>A0AAN8VHY3</accession>
<reference evidence="5 6" key="1">
    <citation type="submission" date="2023-12" db="EMBL/GenBank/DDBJ databases">
        <title>A high-quality genome assembly for Dillenia turbinata (Dilleniales).</title>
        <authorList>
            <person name="Chanderbali A."/>
        </authorList>
    </citation>
    <scope>NUCLEOTIDE SEQUENCE [LARGE SCALE GENOMIC DNA]</scope>
    <source>
        <strain evidence="5">LSX21</strain>
        <tissue evidence="5">Leaf</tissue>
    </source>
</reference>
<dbReference type="GO" id="GO:0005506">
    <property type="term" value="F:iron ion binding"/>
    <property type="evidence" value="ECO:0007669"/>
    <property type="project" value="InterPro"/>
</dbReference>
<protein>
    <submittedName>
        <fullName evidence="5">Cytochrome P450</fullName>
    </submittedName>
</protein>
<dbReference type="InterPro" id="IPR001128">
    <property type="entry name" value="Cyt_P450"/>
</dbReference>
<dbReference type="GO" id="GO:0004497">
    <property type="term" value="F:monooxygenase activity"/>
    <property type="evidence" value="ECO:0007669"/>
    <property type="project" value="InterPro"/>
</dbReference>
<dbReference type="PANTHER" id="PTHR47955">
    <property type="entry name" value="CYTOCHROME P450 FAMILY 71 PROTEIN"/>
    <property type="match status" value="1"/>
</dbReference>
<keyword evidence="2" id="KW-0479">Metal-binding</keyword>
<proteinExistence type="inferred from homology"/>
<evidence type="ECO:0000313" key="6">
    <source>
        <dbReference type="Proteomes" id="UP001370490"/>
    </source>
</evidence>
<organism evidence="5 6">
    <name type="scientific">Dillenia turbinata</name>
    <dbReference type="NCBI Taxonomy" id="194707"/>
    <lineage>
        <taxon>Eukaryota</taxon>
        <taxon>Viridiplantae</taxon>
        <taxon>Streptophyta</taxon>
        <taxon>Embryophyta</taxon>
        <taxon>Tracheophyta</taxon>
        <taxon>Spermatophyta</taxon>
        <taxon>Magnoliopsida</taxon>
        <taxon>eudicotyledons</taxon>
        <taxon>Gunneridae</taxon>
        <taxon>Pentapetalae</taxon>
        <taxon>Dilleniales</taxon>
        <taxon>Dilleniaceae</taxon>
        <taxon>Dillenia</taxon>
    </lineage>
</organism>
<comment type="similarity">
    <text evidence="1">Belongs to the cytochrome P450 family.</text>
</comment>
<dbReference type="Pfam" id="PF00067">
    <property type="entry name" value="p450"/>
    <property type="match status" value="1"/>
</dbReference>
<dbReference type="GO" id="GO:0020037">
    <property type="term" value="F:heme binding"/>
    <property type="evidence" value="ECO:0007669"/>
    <property type="project" value="InterPro"/>
</dbReference>
<sequence length="172" mass="19707">MYHQGDSKIAPSCTSVASSTNIHICETRRLYCIPPKTNVLINARANQRDPIIWDMPENFQPERFRDNPLDFRGQQFEFIPFGGERRSHGISLSFTMSEYVIANLVHWFDWELLNGKDLDMSEAHGPFVQNKTPLRLVPTQLSYYAPNKVEKSPPAPWTRSTCPIPLPHPKGV</sequence>
<dbReference type="Proteomes" id="UP001370490">
    <property type="component" value="Unassembled WGS sequence"/>
</dbReference>
<name>A0AAN8VHY3_9MAGN</name>